<protein>
    <submittedName>
        <fullName evidence="2">Uncharacterized protein</fullName>
    </submittedName>
</protein>
<evidence type="ECO:0000313" key="3">
    <source>
        <dbReference type="Proteomes" id="UP001195483"/>
    </source>
</evidence>
<accession>A0AAE0VYZ6</accession>
<proteinExistence type="predicted"/>
<dbReference type="AlphaFoldDB" id="A0AAE0VYZ6"/>
<dbReference type="Proteomes" id="UP001195483">
    <property type="component" value="Unassembled WGS sequence"/>
</dbReference>
<name>A0AAE0VYZ6_9BIVA</name>
<reference evidence="2" key="2">
    <citation type="journal article" date="2021" name="Genome Biol. Evol.">
        <title>Developing a high-quality reference genome for a parasitic bivalve with doubly uniparental inheritance (Bivalvia: Unionida).</title>
        <authorList>
            <person name="Smith C.H."/>
        </authorList>
    </citation>
    <scope>NUCLEOTIDE SEQUENCE</scope>
    <source>
        <strain evidence="2">CHS0354</strain>
        <tissue evidence="2">Mantle</tissue>
    </source>
</reference>
<sequence>MEIETKMENQETESDMGMTWAETKSKEESDSMSAMEGEVLTVLSQGSECYPLGSMIMDIGSC</sequence>
<evidence type="ECO:0000256" key="1">
    <source>
        <dbReference type="SAM" id="MobiDB-lite"/>
    </source>
</evidence>
<keyword evidence="3" id="KW-1185">Reference proteome</keyword>
<evidence type="ECO:0000313" key="2">
    <source>
        <dbReference type="EMBL" id="KAK3595019.1"/>
    </source>
</evidence>
<organism evidence="2 3">
    <name type="scientific">Potamilus streckersoni</name>
    <dbReference type="NCBI Taxonomy" id="2493646"/>
    <lineage>
        <taxon>Eukaryota</taxon>
        <taxon>Metazoa</taxon>
        <taxon>Spiralia</taxon>
        <taxon>Lophotrochozoa</taxon>
        <taxon>Mollusca</taxon>
        <taxon>Bivalvia</taxon>
        <taxon>Autobranchia</taxon>
        <taxon>Heteroconchia</taxon>
        <taxon>Palaeoheterodonta</taxon>
        <taxon>Unionida</taxon>
        <taxon>Unionoidea</taxon>
        <taxon>Unionidae</taxon>
        <taxon>Ambleminae</taxon>
        <taxon>Lampsilini</taxon>
        <taxon>Potamilus</taxon>
    </lineage>
</organism>
<dbReference type="EMBL" id="JAEAOA010000291">
    <property type="protein sequence ID" value="KAK3595019.1"/>
    <property type="molecule type" value="Genomic_DNA"/>
</dbReference>
<comment type="caution">
    <text evidence="2">The sequence shown here is derived from an EMBL/GenBank/DDBJ whole genome shotgun (WGS) entry which is preliminary data.</text>
</comment>
<feature type="region of interest" description="Disordered" evidence="1">
    <location>
        <begin position="1"/>
        <end position="35"/>
    </location>
</feature>
<gene>
    <name evidence="2" type="ORF">CHS0354_003746</name>
</gene>
<reference evidence="2" key="1">
    <citation type="journal article" date="2021" name="Genome Biol. Evol.">
        <title>A High-Quality Reference Genome for a Parasitic Bivalve with Doubly Uniparental Inheritance (Bivalvia: Unionida).</title>
        <authorList>
            <person name="Smith C.H."/>
        </authorList>
    </citation>
    <scope>NUCLEOTIDE SEQUENCE</scope>
    <source>
        <strain evidence="2">CHS0354</strain>
    </source>
</reference>
<reference evidence="2" key="3">
    <citation type="submission" date="2023-05" db="EMBL/GenBank/DDBJ databases">
        <authorList>
            <person name="Smith C.H."/>
        </authorList>
    </citation>
    <scope>NUCLEOTIDE SEQUENCE</scope>
    <source>
        <strain evidence="2">CHS0354</strain>
        <tissue evidence="2">Mantle</tissue>
    </source>
</reference>